<comment type="caution">
    <text evidence="7">The sequence shown here is derived from an EMBL/GenBank/DDBJ whole genome shotgun (WGS) entry which is preliminary data.</text>
</comment>
<sequence length="175" mass="20442">MQPDARLLEGETRPPSAPEERFSNFYRQHYWLVLAFAQRRINNHETARDLASETFRVAWTKFEQAEQLGLAFMYQTCKNLIGNEYRRQLRDAALEVKLQHCPDRGTSDEHSARLREAMLGMRDAEREILYLTYWEELSAQQLSEVLGCTVEAAWARISRARTSLKHILRSEVPNA</sequence>
<accession>A0A5B0E829</accession>
<dbReference type="RefSeq" id="WP_149620487.1">
    <property type="nucleotide sequence ID" value="NZ_JBITUG010000008.1"/>
</dbReference>
<evidence type="ECO:0000259" key="5">
    <source>
        <dbReference type="Pfam" id="PF04542"/>
    </source>
</evidence>
<keyword evidence="2" id="KW-0805">Transcription regulation</keyword>
<dbReference type="GO" id="GO:0006352">
    <property type="term" value="P:DNA-templated transcription initiation"/>
    <property type="evidence" value="ECO:0007669"/>
    <property type="project" value="InterPro"/>
</dbReference>
<dbReference type="SUPFAM" id="SSF88946">
    <property type="entry name" value="Sigma2 domain of RNA polymerase sigma factors"/>
    <property type="match status" value="1"/>
</dbReference>
<evidence type="ECO:0000313" key="7">
    <source>
        <dbReference type="EMBL" id="KAA0974325.1"/>
    </source>
</evidence>
<dbReference type="PANTHER" id="PTHR43133">
    <property type="entry name" value="RNA POLYMERASE ECF-TYPE SIGMA FACTO"/>
    <property type="match status" value="1"/>
</dbReference>
<evidence type="ECO:0000259" key="6">
    <source>
        <dbReference type="Pfam" id="PF08281"/>
    </source>
</evidence>
<dbReference type="InterPro" id="IPR039425">
    <property type="entry name" value="RNA_pol_sigma-70-like"/>
</dbReference>
<evidence type="ECO:0000256" key="3">
    <source>
        <dbReference type="ARBA" id="ARBA00023082"/>
    </source>
</evidence>
<dbReference type="Pfam" id="PF08281">
    <property type="entry name" value="Sigma70_r4_2"/>
    <property type="match status" value="1"/>
</dbReference>
<comment type="similarity">
    <text evidence="1">Belongs to the sigma-70 factor family. ECF subfamily.</text>
</comment>
<dbReference type="InterPro" id="IPR036388">
    <property type="entry name" value="WH-like_DNA-bd_sf"/>
</dbReference>
<dbReference type="SUPFAM" id="SSF88659">
    <property type="entry name" value="Sigma3 and sigma4 domains of RNA polymerase sigma factors"/>
    <property type="match status" value="1"/>
</dbReference>
<name>A0A5B0E829_9MICC</name>
<evidence type="ECO:0000256" key="1">
    <source>
        <dbReference type="ARBA" id="ARBA00010641"/>
    </source>
</evidence>
<dbReference type="Gene3D" id="1.10.10.10">
    <property type="entry name" value="Winged helix-like DNA-binding domain superfamily/Winged helix DNA-binding domain"/>
    <property type="match status" value="1"/>
</dbReference>
<dbReference type="Proteomes" id="UP000323856">
    <property type="component" value="Unassembled WGS sequence"/>
</dbReference>
<dbReference type="OrthoDB" id="4184921at2"/>
<dbReference type="CDD" id="cd06171">
    <property type="entry name" value="Sigma70_r4"/>
    <property type="match status" value="1"/>
</dbReference>
<dbReference type="GO" id="GO:0003677">
    <property type="term" value="F:DNA binding"/>
    <property type="evidence" value="ECO:0007669"/>
    <property type="project" value="InterPro"/>
</dbReference>
<dbReference type="InterPro" id="IPR007627">
    <property type="entry name" value="RNA_pol_sigma70_r2"/>
</dbReference>
<evidence type="ECO:0000256" key="2">
    <source>
        <dbReference type="ARBA" id="ARBA00023015"/>
    </source>
</evidence>
<evidence type="ECO:0000256" key="4">
    <source>
        <dbReference type="ARBA" id="ARBA00023163"/>
    </source>
</evidence>
<dbReference type="Pfam" id="PF04542">
    <property type="entry name" value="Sigma70_r2"/>
    <property type="match status" value="1"/>
</dbReference>
<reference evidence="7 8" key="1">
    <citation type="submission" date="2019-07" db="EMBL/GenBank/DDBJ databases">
        <title>Analysis of the biochemical properties, biological activity and biotechnological potential of siderophores and biosurfactants produced by Antarctic psychrotolerant bacteria.</title>
        <authorList>
            <person name="Styczynski M."/>
            <person name="Krucon T."/>
            <person name="Decewicz P."/>
            <person name="Dziewit L."/>
        </authorList>
    </citation>
    <scope>NUCLEOTIDE SEQUENCE [LARGE SCALE GENOMIC DNA]</scope>
    <source>
        <strain evidence="7 8">ANT_H27</strain>
    </source>
</reference>
<proteinExistence type="inferred from homology"/>
<feature type="domain" description="RNA polymerase sigma factor 70 region 4 type 2" evidence="6">
    <location>
        <begin position="113"/>
        <end position="164"/>
    </location>
</feature>
<dbReference type="EMBL" id="VOBL01000019">
    <property type="protein sequence ID" value="KAA0974325.1"/>
    <property type="molecule type" value="Genomic_DNA"/>
</dbReference>
<evidence type="ECO:0000313" key="8">
    <source>
        <dbReference type="Proteomes" id="UP000323856"/>
    </source>
</evidence>
<keyword evidence="3" id="KW-0731">Sigma factor</keyword>
<dbReference type="InterPro" id="IPR013324">
    <property type="entry name" value="RNA_pol_sigma_r3/r4-like"/>
</dbReference>
<dbReference type="InterPro" id="IPR014284">
    <property type="entry name" value="RNA_pol_sigma-70_dom"/>
</dbReference>
<feature type="domain" description="RNA polymerase sigma-70 region 2" evidence="5">
    <location>
        <begin position="25"/>
        <end position="88"/>
    </location>
</feature>
<organism evidence="7 8">
    <name type="scientific">Paeniglutamicibacter gangotriensis</name>
    <dbReference type="NCBI Taxonomy" id="254787"/>
    <lineage>
        <taxon>Bacteria</taxon>
        <taxon>Bacillati</taxon>
        <taxon>Actinomycetota</taxon>
        <taxon>Actinomycetes</taxon>
        <taxon>Micrococcales</taxon>
        <taxon>Micrococcaceae</taxon>
        <taxon>Paeniglutamicibacter</taxon>
    </lineage>
</organism>
<dbReference type="PANTHER" id="PTHR43133:SF25">
    <property type="entry name" value="RNA POLYMERASE SIGMA FACTOR RFAY-RELATED"/>
    <property type="match status" value="1"/>
</dbReference>
<dbReference type="InterPro" id="IPR013325">
    <property type="entry name" value="RNA_pol_sigma_r2"/>
</dbReference>
<protein>
    <submittedName>
        <fullName evidence="7">Sigma-70 family RNA polymerase sigma factor</fullName>
    </submittedName>
</protein>
<dbReference type="GO" id="GO:0016987">
    <property type="term" value="F:sigma factor activity"/>
    <property type="evidence" value="ECO:0007669"/>
    <property type="project" value="UniProtKB-KW"/>
</dbReference>
<dbReference type="AlphaFoldDB" id="A0A5B0E829"/>
<gene>
    <name evidence="7" type="ORF">FQ154_15905</name>
</gene>
<dbReference type="Gene3D" id="1.10.1740.10">
    <property type="match status" value="1"/>
</dbReference>
<dbReference type="InterPro" id="IPR013249">
    <property type="entry name" value="RNA_pol_sigma70_r4_t2"/>
</dbReference>
<dbReference type="NCBIfam" id="TIGR02937">
    <property type="entry name" value="sigma70-ECF"/>
    <property type="match status" value="1"/>
</dbReference>
<keyword evidence="4" id="KW-0804">Transcription</keyword>